<evidence type="ECO:0000256" key="1">
    <source>
        <dbReference type="ARBA" id="ARBA00022679"/>
    </source>
</evidence>
<dbReference type="Gene3D" id="3.40.630.30">
    <property type="match status" value="1"/>
</dbReference>
<dbReference type="STRING" id="546871.SAMN04488543_2907"/>
<dbReference type="PROSITE" id="PS51186">
    <property type="entry name" value="GNAT"/>
    <property type="match status" value="1"/>
</dbReference>
<dbReference type="InterPro" id="IPR016181">
    <property type="entry name" value="Acyl_CoA_acyltransferase"/>
</dbReference>
<proteinExistence type="predicted"/>
<dbReference type="InterPro" id="IPR050832">
    <property type="entry name" value="Bact_Acetyltransf"/>
</dbReference>
<dbReference type="SUPFAM" id="SSF55729">
    <property type="entry name" value="Acyl-CoA N-acyltransferases (Nat)"/>
    <property type="match status" value="2"/>
</dbReference>
<organism evidence="4 5">
    <name type="scientific">Friedmanniella luteola</name>
    <dbReference type="NCBI Taxonomy" id="546871"/>
    <lineage>
        <taxon>Bacteria</taxon>
        <taxon>Bacillati</taxon>
        <taxon>Actinomycetota</taxon>
        <taxon>Actinomycetes</taxon>
        <taxon>Propionibacteriales</taxon>
        <taxon>Nocardioidaceae</taxon>
        <taxon>Friedmanniella</taxon>
    </lineage>
</organism>
<keyword evidence="2" id="KW-0012">Acyltransferase</keyword>
<dbReference type="PANTHER" id="PTHR43877">
    <property type="entry name" value="AMINOALKYLPHOSPHONATE N-ACETYLTRANSFERASE-RELATED-RELATED"/>
    <property type="match status" value="1"/>
</dbReference>
<feature type="domain" description="N-acetyltransferase" evidence="3">
    <location>
        <begin position="4"/>
        <end position="158"/>
    </location>
</feature>
<gene>
    <name evidence="4" type="ORF">SAMN04488543_2907</name>
</gene>
<dbReference type="AlphaFoldDB" id="A0A1H1X5T2"/>
<accession>A0A1H1X5T2</accession>
<dbReference type="GO" id="GO:0016747">
    <property type="term" value="F:acyltransferase activity, transferring groups other than amino-acyl groups"/>
    <property type="evidence" value="ECO:0007669"/>
    <property type="project" value="InterPro"/>
</dbReference>
<evidence type="ECO:0000313" key="4">
    <source>
        <dbReference type="EMBL" id="SDT03986.1"/>
    </source>
</evidence>
<dbReference type="CDD" id="cd04301">
    <property type="entry name" value="NAT_SF"/>
    <property type="match status" value="1"/>
</dbReference>
<dbReference type="RefSeq" id="WP_157720511.1">
    <property type="nucleotide sequence ID" value="NZ_LT629749.1"/>
</dbReference>
<reference evidence="4 5" key="1">
    <citation type="submission" date="2016-10" db="EMBL/GenBank/DDBJ databases">
        <authorList>
            <person name="de Groot N.N."/>
        </authorList>
    </citation>
    <scope>NUCLEOTIDE SEQUENCE [LARGE SCALE GENOMIC DNA]</scope>
    <source>
        <strain evidence="4 5">DSM 21741</strain>
    </source>
</reference>
<dbReference type="OrthoDB" id="4119890at2"/>
<name>A0A1H1X5T2_9ACTN</name>
<dbReference type="Proteomes" id="UP000199092">
    <property type="component" value="Chromosome I"/>
</dbReference>
<protein>
    <submittedName>
        <fullName evidence="4">Acetyltransferase (GNAT) family protein</fullName>
    </submittedName>
</protein>
<evidence type="ECO:0000256" key="2">
    <source>
        <dbReference type="ARBA" id="ARBA00023315"/>
    </source>
</evidence>
<dbReference type="EMBL" id="LT629749">
    <property type="protein sequence ID" value="SDT03986.1"/>
    <property type="molecule type" value="Genomic_DNA"/>
</dbReference>
<keyword evidence="1 4" id="KW-0808">Transferase</keyword>
<dbReference type="InterPro" id="IPR000182">
    <property type="entry name" value="GNAT_dom"/>
</dbReference>
<evidence type="ECO:0000313" key="5">
    <source>
        <dbReference type="Proteomes" id="UP000199092"/>
    </source>
</evidence>
<evidence type="ECO:0000259" key="3">
    <source>
        <dbReference type="PROSITE" id="PS51186"/>
    </source>
</evidence>
<sequence>MPYVRIQPDDHEAVGAAAEILEASRRLDDPTAPEVVRERYAGWLRYGWDLHPEEQFLLVPDGGGAPVGVLAVELPHRDNRHLVWAQITVRPDARRRGHGTAMAAEVLRRTREAGRTTIWMGCAADDAAAAAFLAGTGFHYASPDARRRQRLADVDPAEIARLRAGAEAAASDYELVRLTPPVPEELLAEIAVVAESINDAPMGDLTWEREVYDADLVRDIETAREGRGDRLYRVLARHRGTGVLGGHTMMVTDPVRPTWAFQGDTAVARGHRGHRLGLLLKIEMMAWLAEVEPQVQLVETWNQADNTHMIAVNEALGYRLDRVFHMYERQLDPAAQEQPAGELASV</sequence>
<keyword evidence="5" id="KW-1185">Reference proteome</keyword>
<dbReference type="Pfam" id="PF00583">
    <property type="entry name" value="Acetyltransf_1"/>
    <property type="match status" value="1"/>
</dbReference>